<feature type="domain" description="SLH" evidence="6">
    <location>
        <begin position="1882"/>
        <end position="1942"/>
    </location>
</feature>
<dbReference type="Gene3D" id="2.60.40.10">
    <property type="entry name" value="Immunoglobulins"/>
    <property type="match status" value="1"/>
</dbReference>
<dbReference type="SMART" id="SM00060">
    <property type="entry name" value="FN3"/>
    <property type="match status" value="2"/>
</dbReference>
<protein>
    <submittedName>
        <fullName evidence="7">Pectate lyase family 1 / S-layer domain-containing protein</fullName>
    </submittedName>
</protein>
<feature type="signal peptide" evidence="5">
    <location>
        <begin position="1"/>
        <end position="22"/>
    </location>
</feature>
<keyword evidence="2" id="KW-0677">Repeat</keyword>
<evidence type="ECO:0000256" key="1">
    <source>
        <dbReference type="ARBA" id="ARBA00022723"/>
    </source>
</evidence>
<gene>
    <name evidence="7" type="ORF">B9O19_00909</name>
</gene>
<dbReference type="PANTHER" id="PTHR42970:SF1">
    <property type="entry name" value="PECTATE LYASE C-RELATED"/>
    <property type="match status" value="1"/>
</dbReference>
<keyword evidence="3" id="KW-0325">Glycoprotein</keyword>
<feature type="domain" description="SLH" evidence="6">
    <location>
        <begin position="1943"/>
        <end position="2006"/>
    </location>
</feature>
<dbReference type="OrthoDB" id="1864276at2"/>
<dbReference type="Proteomes" id="UP000235589">
    <property type="component" value="Chromosome"/>
</dbReference>
<keyword evidence="5" id="KW-0732">Signal</keyword>
<dbReference type="InterPro" id="IPR012334">
    <property type="entry name" value="Pectin_lyas_fold"/>
</dbReference>
<dbReference type="SUPFAM" id="SSF51126">
    <property type="entry name" value="Pectin lyase-like"/>
    <property type="match status" value="1"/>
</dbReference>
<dbReference type="Pfam" id="PF00395">
    <property type="entry name" value="SLH"/>
    <property type="match status" value="3"/>
</dbReference>
<feature type="chain" id="PRO_5038771949" evidence="5">
    <location>
        <begin position="23"/>
        <end position="2070"/>
    </location>
</feature>
<dbReference type="Pfam" id="PF20578">
    <property type="entry name" value="aBig_2"/>
    <property type="match status" value="2"/>
</dbReference>
<dbReference type="KEGG" id="mpec:B9O19_00909"/>
<reference evidence="7 8" key="1">
    <citation type="submission" date="2017-04" db="EMBL/GenBank/DDBJ databases">
        <title>Monoglobus pectinilyticus 14 draft genome.</title>
        <authorList>
            <person name="Kim C."/>
            <person name="Rosendale D.I."/>
            <person name="Kelly W.J."/>
            <person name="Tannock G.W."/>
            <person name="Patchett M.L."/>
            <person name="Jordens J.Z."/>
        </authorList>
    </citation>
    <scope>NUCLEOTIDE SEQUENCE [LARGE SCALE GENOMIC DNA]</scope>
    <source>
        <strain evidence="7 8">14</strain>
    </source>
</reference>
<keyword evidence="7" id="KW-0456">Lyase</keyword>
<name>A0A2K9P1E0_9FIRM</name>
<dbReference type="SUPFAM" id="SSF49265">
    <property type="entry name" value="Fibronectin type III"/>
    <property type="match status" value="1"/>
</dbReference>
<feature type="compositionally biased region" description="Low complexity" evidence="4">
    <location>
        <begin position="1866"/>
        <end position="1877"/>
    </location>
</feature>
<feature type="region of interest" description="Disordered" evidence="4">
    <location>
        <begin position="1841"/>
        <end position="1882"/>
    </location>
</feature>
<dbReference type="Gene3D" id="2.60.40.380">
    <property type="entry name" value="Purple acid phosphatase-like, N-terminal"/>
    <property type="match status" value="1"/>
</dbReference>
<dbReference type="EMBL" id="CP020991">
    <property type="protein sequence ID" value="AUO19083.1"/>
    <property type="molecule type" value="Genomic_DNA"/>
</dbReference>
<dbReference type="InterPro" id="IPR036116">
    <property type="entry name" value="FN3_sf"/>
</dbReference>
<dbReference type="Gene3D" id="2.60.40.1080">
    <property type="match status" value="1"/>
</dbReference>
<dbReference type="PROSITE" id="PS51272">
    <property type="entry name" value="SLH"/>
    <property type="match status" value="3"/>
</dbReference>
<dbReference type="InterPro" id="IPR046780">
    <property type="entry name" value="aBig_2"/>
</dbReference>
<dbReference type="InterPro" id="IPR003961">
    <property type="entry name" value="FN3_dom"/>
</dbReference>
<organism evidence="7 8">
    <name type="scientific">Monoglobus pectinilyticus</name>
    <dbReference type="NCBI Taxonomy" id="1981510"/>
    <lineage>
        <taxon>Bacteria</taxon>
        <taxon>Bacillati</taxon>
        <taxon>Bacillota</taxon>
        <taxon>Clostridia</taxon>
        <taxon>Monoglobales</taxon>
        <taxon>Monoglobaceae</taxon>
        <taxon>Monoglobus</taxon>
    </lineage>
</organism>
<evidence type="ECO:0000259" key="6">
    <source>
        <dbReference type="PROSITE" id="PS51272"/>
    </source>
</evidence>
<dbReference type="CDD" id="cd00063">
    <property type="entry name" value="FN3"/>
    <property type="match status" value="1"/>
</dbReference>
<dbReference type="Gene3D" id="2.160.20.10">
    <property type="entry name" value="Single-stranded right-handed beta-helix, Pectin lyase-like"/>
    <property type="match status" value="1"/>
</dbReference>
<dbReference type="InterPro" id="IPR052063">
    <property type="entry name" value="Polysaccharide_Lyase_1"/>
</dbReference>
<evidence type="ECO:0000256" key="5">
    <source>
        <dbReference type="SAM" id="SignalP"/>
    </source>
</evidence>
<dbReference type="GO" id="GO:0046872">
    <property type="term" value="F:metal ion binding"/>
    <property type="evidence" value="ECO:0007669"/>
    <property type="project" value="UniProtKB-KW"/>
</dbReference>
<dbReference type="GeneID" id="98062326"/>
<keyword evidence="1" id="KW-0479">Metal-binding</keyword>
<dbReference type="PANTHER" id="PTHR42970">
    <property type="entry name" value="PECTATE LYASE C-RELATED"/>
    <property type="match status" value="1"/>
</dbReference>
<evidence type="ECO:0000313" key="7">
    <source>
        <dbReference type="EMBL" id="AUO19083.1"/>
    </source>
</evidence>
<dbReference type="InterPro" id="IPR011050">
    <property type="entry name" value="Pectin_lyase_fold/virulence"/>
</dbReference>
<feature type="domain" description="SLH" evidence="6">
    <location>
        <begin position="2009"/>
        <end position="2070"/>
    </location>
</feature>
<dbReference type="InterPro" id="IPR013783">
    <property type="entry name" value="Ig-like_fold"/>
</dbReference>
<evidence type="ECO:0000256" key="4">
    <source>
        <dbReference type="SAM" id="MobiDB-lite"/>
    </source>
</evidence>
<dbReference type="InterPro" id="IPR001119">
    <property type="entry name" value="SLH_dom"/>
</dbReference>
<evidence type="ECO:0000256" key="2">
    <source>
        <dbReference type="ARBA" id="ARBA00022737"/>
    </source>
</evidence>
<feature type="region of interest" description="Disordered" evidence="4">
    <location>
        <begin position="1107"/>
        <end position="1129"/>
    </location>
</feature>
<dbReference type="RefSeq" id="WP_102365314.1">
    <property type="nucleotide sequence ID" value="NZ_CP020991.1"/>
</dbReference>
<sequence length="2070" mass="227557">MVRKKLKAILALLVAVMFVLQAAPMYSFAEESAKDAGTVTAEQQSEQAQETANDENEVLLNYAIDENGNKVELTEDADTGADEDVAATSAPESDSLYKADAEGFFQYDEEDVTLEAENVIYSETFDGYNVGDTSIPGWVLTSVSKSGSEKTSVVKVDNSSAGNALRLQKNKNGTSNGSAASGDEGVFAIHNFDTPAQGVIAVSADVYVETPGRLGLFFYGKTDDVETAVSGDDFPYLGRGYFWDSGKSDQDPSKNTPYGISTWSDNTRTPDTGVSYSTGKWYTMRCDIDTENGTYTYSVKDENGEVITTKDKLSINKENLAASEGLVQGVGFTIMNDPKSLGDCLVKNVKLIDNNNAKQDAEDVAADRTALSLPVDLDANKVTEGFYVPISGANGSEIKWTSSDTKIATIDNATGYVSITRPDFTGAGSMAVILTANLEKGSAKSTREFNLKVLENAPATDQEKVAGDTNNLVLPSDLKQTAVENDFNMPVEGDYGSKIVYTTSNDSIVSVDNATGHVTINRPAFTGSDVQEVIITATLTFGAASETKNFSISVKELDPTSDLEKAKYDAENALIGGIDINDVRQESFYLGDKGTYSALSWSSSDENYIKIEKNKEVNEDNEVVDLGGYKAVVTRPDRNASPAIVTLTVTATLNGQTATKDFTLSITPDDAIKAYPGVEGYGAYSKGGRGGQVYHVTNLDADGEGSLTYGLEQISGARTIVFDVGGVIDLTTLGRPISIKGEKLSNVTVAGQTAPYPGITLKGYGITVGSAHDVIIRNLKIRIGDVFKTGEVNQSDPLSIGSSKQVIIDHCSLQWAIDMDFRVTGEHVTISNTIMAKSLKENSPHEKGGHSYVGMINEGATKTSFIKNYLGDSTQRTPRITDADWIDAYNNLLFNCGNGFDIYNYEWQDKNAKMNVYNNWARKGPSMSNATPYRAGRGRVYSGGAMVYFKENYGVKDKTTLQERATNASGSFHYVLDFGSENGKPGTNYDLSNVTYEEWNNNPASYDNEGKIAIAATLTYMNYPFPAPRGNVLASNKLTTYAQSDNGMGATRPARDLYDTMAMVEMQNGTSKSNKLTAEEVSPFFEELERRTGNDYSEYKTQRDWNTKEGEGPVLKGASAGAGQTKPVHWDDFTDVNKNTNPNASSTYQYTTNFEIGDWWGEFCGSPGQQTVYTLYDNKWDRYVTTTDANYDQTRYSLMGESKEYLEVKRTVADLYPADWVKNDFPEIADFMDSYREKNYAGRPDSYKIAWDGMGDGIPNWYKEYRGWSTSKYLATEINPESGYTYLEEYMSFMADDQPLEADNTPASIENFKVNKLGYSTAQIFWNTNYRTTCVVEYGTEPGVYTKSEVLTYDERTDYYHTYHAKTLIDLQPDTQYYYKVTATDENSNVTVAEYDPNDANEKNMTFRTTVAPEGAGDLLPDKPVITNKVPYLKQVRLNWTGNVATDESYEIYYDTSNHGSDYTAYAHKLTGIDARTNKQVVGGLENGKTYYFIVVAVNDNGKTASDVVSDTPSSQLLNYDFTKMSKEERDAFMKNEYMYTLGGSVTMANDPDTGEYCLQLLDETNSHGVNADNKLNVTQDDKFTYEIKMKILYQKQTDALNRQGDFSKKGDKSQITSDASDEHNTVQLNFYKDSLVNEDKDSTNSALWESAFSIFFDSESSPVSREFVVNKWQTNPPDEGSWRFDGTVENPILKFNSDEVGSYSIGKTPMASEKKNRVLPSNTGYSSKYYQFDTIAGDAVYSDIAQTGKTLHGLWYYEKGSADYVTYKVVVDFAQKNIKLYADGKLVHGYGEFTDEDIDDYNVGKIQIKSRNDGYSWVNIASIKAYNGDGTDSGNIDVKPVNPGGGGGGGNYATATPAPTEDPSVTEAPTATPAVTQNPNTNKYFNDLNDYEWAVDAINTLAEKNIVNGTADRVFSPSSNVTRAEYVSMLMRALGESVPPAEEVPFSDVVQGEWYYEPIAKALNLGVANGYEDGTFGINENISREDMMVMAYRTLNALGISIPANKPYASFSDQSSISDYAVEAIERMYCADIINGVGDNMLDPKGAADRAQSAKIIYGLLKMEGTVNE</sequence>
<dbReference type="GO" id="GO:0016829">
    <property type="term" value="F:lyase activity"/>
    <property type="evidence" value="ECO:0007669"/>
    <property type="project" value="UniProtKB-KW"/>
</dbReference>
<accession>A0A2K9P1E0</accession>
<proteinExistence type="predicted"/>
<evidence type="ECO:0000313" key="8">
    <source>
        <dbReference type="Proteomes" id="UP000235589"/>
    </source>
</evidence>
<evidence type="ECO:0000256" key="3">
    <source>
        <dbReference type="ARBA" id="ARBA00023180"/>
    </source>
</evidence>
<keyword evidence="8" id="KW-1185">Reference proteome</keyword>